<sequence>MKALIIAAGNGTRMQPVTQGRHKSLMELLGLKIIERVILGAKEAGISEFVIVTGYKGREFQKTVGDGRKYGISIKYEQNNVWHKANGISVLKAKNHFSNENFVLLMSDHVFSYKTLIRIQRLKLKGKECALAVDRHLDGVLDLEDTTKAVVKGTGITALNKNLEVYNAFDTGMFVCSPYIFKVLEQTTKRGKNSLSDGMRVLAGQGLLRAFDNRGRFWADCDTYADIKYAEKKLLSSLTKSADGIVSKKLNRPVSTFITRRLIKTPVTPNIISFSIPVIAALTLLVLAQGTYPWLILGAFMVQFMSIFDGCDGELARLKFIGSDWGGFLDATLDKYVDTAVIAGMAYGYWRVSGNELIWLVSAFLLLALILDGYMPNKFSVLMGKRLSWSGFNFKRDTRLLVLAIGILVNQIMPVLVISLVLLNYMVIARLVFGKKISEGLVKQPSVSL</sequence>
<proteinExistence type="inferred from homology"/>
<dbReference type="Gene3D" id="3.90.550.10">
    <property type="entry name" value="Spore Coat Polysaccharide Biosynthesis Protein SpsA, Chain A"/>
    <property type="match status" value="1"/>
</dbReference>
<keyword evidence="8" id="KW-0548">Nucleotidyltransferase</keyword>
<dbReference type="InterPro" id="IPR048254">
    <property type="entry name" value="CDP_ALCOHOL_P_TRANSF_CS"/>
</dbReference>
<dbReference type="Pfam" id="PF01066">
    <property type="entry name" value="CDP-OH_P_transf"/>
    <property type="match status" value="1"/>
</dbReference>
<comment type="similarity">
    <text evidence="10">Belongs to the CDP-alcohol phosphatidyltransferase class-I family.</text>
</comment>
<comment type="similarity">
    <text evidence="3">In the N-terminal section; belongs to the MobA family.</text>
</comment>
<dbReference type="Gene3D" id="1.20.120.1760">
    <property type="match status" value="1"/>
</dbReference>
<dbReference type="EC" id="2.7.8.34" evidence="5"/>
<evidence type="ECO:0000256" key="2">
    <source>
        <dbReference type="ARBA" id="ARBA00006982"/>
    </source>
</evidence>
<dbReference type="Proteomes" id="UP000034531">
    <property type="component" value="Unassembled WGS sequence"/>
</dbReference>
<evidence type="ECO:0000256" key="7">
    <source>
        <dbReference type="ARBA" id="ARBA00022679"/>
    </source>
</evidence>
<dbReference type="InterPro" id="IPR050065">
    <property type="entry name" value="GlmU-like"/>
</dbReference>
<feature type="domain" description="Nucleotidyl transferase" evidence="12">
    <location>
        <begin position="2"/>
        <end position="121"/>
    </location>
</feature>
<keyword evidence="7 10" id="KW-0808">Transferase</keyword>
<dbReference type="PANTHER" id="PTHR43584">
    <property type="entry name" value="NUCLEOTIDYL TRANSFERASE"/>
    <property type="match status" value="1"/>
</dbReference>
<feature type="transmembrane region" description="Helical" evidence="11">
    <location>
        <begin position="400"/>
        <end position="427"/>
    </location>
</feature>
<evidence type="ECO:0000256" key="11">
    <source>
        <dbReference type="SAM" id="Phobius"/>
    </source>
</evidence>
<dbReference type="GO" id="GO:0016020">
    <property type="term" value="C:membrane"/>
    <property type="evidence" value="ECO:0007669"/>
    <property type="project" value="InterPro"/>
</dbReference>
<evidence type="ECO:0000256" key="9">
    <source>
        <dbReference type="ARBA" id="ARBA00049235"/>
    </source>
</evidence>
<feature type="transmembrane region" description="Helical" evidence="11">
    <location>
        <begin position="357"/>
        <end position="375"/>
    </location>
</feature>
<evidence type="ECO:0000256" key="5">
    <source>
        <dbReference type="ARBA" id="ARBA00013268"/>
    </source>
</evidence>
<dbReference type="EMBL" id="LBYI01000003">
    <property type="protein sequence ID" value="KKR51046.1"/>
    <property type="molecule type" value="Genomic_DNA"/>
</dbReference>
<dbReference type="GO" id="GO:0008654">
    <property type="term" value="P:phospholipid biosynthetic process"/>
    <property type="evidence" value="ECO:0007669"/>
    <property type="project" value="InterPro"/>
</dbReference>
<evidence type="ECO:0000256" key="8">
    <source>
        <dbReference type="ARBA" id="ARBA00022695"/>
    </source>
</evidence>
<evidence type="ECO:0000256" key="4">
    <source>
        <dbReference type="ARBA" id="ARBA00012504"/>
    </source>
</evidence>
<evidence type="ECO:0000256" key="3">
    <source>
        <dbReference type="ARBA" id="ARBA00007897"/>
    </source>
</evidence>
<evidence type="ECO:0000256" key="10">
    <source>
        <dbReference type="RuleBase" id="RU003750"/>
    </source>
</evidence>
<evidence type="ECO:0000259" key="12">
    <source>
        <dbReference type="Pfam" id="PF00483"/>
    </source>
</evidence>
<evidence type="ECO:0000256" key="6">
    <source>
        <dbReference type="ARBA" id="ARBA00018322"/>
    </source>
</evidence>
<dbReference type="InterPro" id="IPR029044">
    <property type="entry name" value="Nucleotide-diphossugar_trans"/>
</dbReference>
<evidence type="ECO:0000313" key="13">
    <source>
        <dbReference type="EMBL" id="KKR51046.1"/>
    </source>
</evidence>
<accession>A0A0G0RMC0</accession>
<name>A0A0G0RMC0_9BACT</name>
<dbReference type="PANTHER" id="PTHR43584:SF8">
    <property type="entry name" value="N-ACETYLMURAMATE ALPHA-1-PHOSPHATE URIDYLYLTRANSFERASE"/>
    <property type="match status" value="1"/>
</dbReference>
<feature type="transmembrane region" description="Helical" evidence="11">
    <location>
        <begin position="267"/>
        <end position="288"/>
    </location>
</feature>
<keyword evidence="11" id="KW-0472">Membrane</keyword>
<comment type="similarity">
    <text evidence="2">In the C-terminal section; belongs to the CDP-alcohol phosphatidyltransferase class-I family.</text>
</comment>
<keyword evidence="11" id="KW-1133">Transmembrane helix</keyword>
<evidence type="ECO:0000256" key="1">
    <source>
        <dbReference type="ARBA" id="ARBA00000729"/>
    </source>
</evidence>
<protein>
    <recommendedName>
        <fullName evidence="6">Bifunctional IPC transferase and DIPP synthase</fullName>
        <ecNumber evidence="4">2.7.7.74</ecNumber>
        <ecNumber evidence="5">2.7.8.34</ecNumber>
    </recommendedName>
</protein>
<comment type="catalytic activity">
    <reaction evidence="1">
        <text>1D-myo-inositol 3-phosphate + CTP + H(+) = CDP-1L-myo-inositol + diphosphate</text>
        <dbReference type="Rhea" id="RHEA:30647"/>
        <dbReference type="ChEBI" id="CHEBI:15378"/>
        <dbReference type="ChEBI" id="CHEBI:33019"/>
        <dbReference type="ChEBI" id="CHEBI:37563"/>
        <dbReference type="ChEBI" id="CHEBI:58401"/>
        <dbReference type="ChEBI" id="CHEBI:62573"/>
        <dbReference type="EC" id="2.7.7.74"/>
    </reaction>
</comment>
<comment type="caution">
    <text evidence="13">The sequence shown here is derived from an EMBL/GenBank/DDBJ whole genome shotgun (WGS) entry which is preliminary data.</text>
</comment>
<evidence type="ECO:0000313" key="14">
    <source>
        <dbReference type="Proteomes" id="UP000034531"/>
    </source>
</evidence>
<dbReference type="GO" id="GO:0016779">
    <property type="term" value="F:nucleotidyltransferase activity"/>
    <property type="evidence" value="ECO:0007669"/>
    <property type="project" value="UniProtKB-KW"/>
</dbReference>
<dbReference type="SUPFAM" id="SSF53448">
    <property type="entry name" value="Nucleotide-diphospho-sugar transferases"/>
    <property type="match status" value="1"/>
</dbReference>
<dbReference type="AlphaFoldDB" id="A0A0G0RMC0"/>
<reference evidence="13 14" key="1">
    <citation type="journal article" date="2015" name="Nature">
        <title>rRNA introns, odd ribosomes, and small enigmatic genomes across a large radiation of phyla.</title>
        <authorList>
            <person name="Brown C.T."/>
            <person name="Hug L.A."/>
            <person name="Thomas B.C."/>
            <person name="Sharon I."/>
            <person name="Castelle C.J."/>
            <person name="Singh A."/>
            <person name="Wilkins M.J."/>
            <person name="Williams K.H."/>
            <person name="Banfield J.F."/>
        </authorList>
    </citation>
    <scope>NUCLEOTIDE SEQUENCE [LARGE SCALE GENOMIC DNA]</scope>
</reference>
<keyword evidence="11" id="KW-0812">Transmembrane</keyword>
<dbReference type="InterPro" id="IPR000462">
    <property type="entry name" value="CDP-OH_P_trans"/>
</dbReference>
<dbReference type="GO" id="GO:0016780">
    <property type="term" value="F:phosphotransferase activity, for other substituted phosphate groups"/>
    <property type="evidence" value="ECO:0007669"/>
    <property type="project" value="InterPro"/>
</dbReference>
<dbReference type="Pfam" id="PF00483">
    <property type="entry name" value="NTP_transferase"/>
    <property type="match status" value="1"/>
</dbReference>
<dbReference type="PROSITE" id="PS00379">
    <property type="entry name" value="CDP_ALCOHOL_P_TRANSF"/>
    <property type="match status" value="1"/>
</dbReference>
<gene>
    <name evidence="13" type="ORF">UT84_C0003G0041</name>
</gene>
<dbReference type="InterPro" id="IPR043130">
    <property type="entry name" value="CDP-OH_PTrfase_TM_dom"/>
</dbReference>
<dbReference type="InterPro" id="IPR005835">
    <property type="entry name" value="NTP_transferase_dom"/>
</dbReference>
<comment type="catalytic activity">
    <reaction evidence="9">
        <text>CDP-1L-myo-inositol + 1D-myo-inositol 3-phosphate = bis(1L-myo-inositol) 3,1'-phosphate 1-phosphate + CMP + H(+)</text>
        <dbReference type="Rhea" id="RHEA:31327"/>
        <dbReference type="ChEBI" id="CHEBI:15378"/>
        <dbReference type="ChEBI" id="CHEBI:58401"/>
        <dbReference type="ChEBI" id="CHEBI:60377"/>
        <dbReference type="ChEBI" id="CHEBI:62573"/>
        <dbReference type="ChEBI" id="CHEBI:62576"/>
        <dbReference type="EC" id="2.7.8.34"/>
    </reaction>
</comment>
<organism evidence="13 14">
    <name type="scientific">Candidatus Curtissbacteria bacterium GW2011_GWA1_40_16</name>
    <dbReference type="NCBI Taxonomy" id="1618405"/>
    <lineage>
        <taxon>Bacteria</taxon>
        <taxon>Candidatus Curtissiibacteriota</taxon>
    </lineage>
</organism>
<dbReference type="EC" id="2.7.7.74" evidence="4"/>